<dbReference type="FunFam" id="3.40.50.620:FF:000056">
    <property type="entry name" value="Leucine--tRNA ligase"/>
    <property type="match status" value="1"/>
</dbReference>
<dbReference type="InterPro" id="IPR002300">
    <property type="entry name" value="aa-tRNA-synth_Ia"/>
</dbReference>
<dbReference type="GO" id="GO:0006429">
    <property type="term" value="P:leucyl-tRNA aminoacylation"/>
    <property type="evidence" value="ECO:0007669"/>
    <property type="project" value="UniProtKB-UniRule"/>
</dbReference>
<name>A0A2W7G977_9BACT</name>
<dbReference type="SUPFAM" id="SSF52374">
    <property type="entry name" value="Nucleotidylyl transferase"/>
    <property type="match status" value="1"/>
</dbReference>
<dbReference type="SUPFAM" id="SSF47323">
    <property type="entry name" value="Anticodon-binding domain of a subclass of class I aminoacyl-tRNA synthetases"/>
    <property type="match status" value="1"/>
</dbReference>
<dbReference type="Pfam" id="PF00133">
    <property type="entry name" value="tRNA-synt_1"/>
    <property type="match status" value="1"/>
</dbReference>
<dbReference type="EC" id="6.1.1.4" evidence="9"/>
<comment type="caution">
    <text evidence="15">The sequence shown here is derived from an EMBL/GenBank/DDBJ whole genome shotgun (WGS) entry which is preliminary data.</text>
</comment>
<organism evidence="15 16">
    <name type="scientific">Metamycoplasma auris</name>
    <dbReference type="NCBI Taxonomy" id="51363"/>
    <lineage>
        <taxon>Bacteria</taxon>
        <taxon>Bacillati</taxon>
        <taxon>Mycoplasmatota</taxon>
        <taxon>Mycoplasmoidales</taxon>
        <taxon>Metamycoplasmataceae</taxon>
        <taxon>Metamycoplasma</taxon>
    </lineage>
</organism>
<comment type="similarity">
    <text evidence="1 9 10">Belongs to the class-I aminoacyl-tRNA synthetase family.</text>
</comment>
<comment type="caution">
    <text evidence="9">Lacks conserved residue(s) required for the propagation of feature annotation.</text>
</comment>
<dbReference type="InterPro" id="IPR015413">
    <property type="entry name" value="Methionyl/Leucyl_tRNA_Synth"/>
</dbReference>
<dbReference type="CDD" id="cd00812">
    <property type="entry name" value="LeuRS_core"/>
    <property type="match status" value="1"/>
</dbReference>
<dbReference type="NCBIfam" id="TIGR00396">
    <property type="entry name" value="leuS_bact"/>
    <property type="match status" value="1"/>
</dbReference>
<dbReference type="PROSITE" id="PS00178">
    <property type="entry name" value="AA_TRNA_LIGASE_I"/>
    <property type="match status" value="1"/>
</dbReference>
<keyword evidence="6 9" id="KW-0648">Protein biosynthesis</keyword>
<dbReference type="PANTHER" id="PTHR43740:SF2">
    <property type="entry name" value="LEUCINE--TRNA LIGASE, MITOCHONDRIAL"/>
    <property type="match status" value="1"/>
</dbReference>
<dbReference type="Gene3D" id="1.10.730.10">
    <property type="entry name" value="Isoleucyl-tRNA Synthetase, Domain 1"/>
    <property type="match status" value="2"/>
</dbReference>
<evidence type="ECO:0000256" key="10">
    <source>
        <dbReference type="RuleBase" id="RU363035"/>
    </source>
</evidence>
<dbReference type="GO" id="GO:0002161">
    <property type="term" value="F:aminoacyl-tRNA deacylase activity"/>
    <property type="evidence" value="ECO:0007669"/>
    <property type="project" value="InterPro"/>
</dbReference>
<evidence type="ECO:0000259" key="12">
    <source>
        <dbReference type="Pfam" id="PF08264"/>
    </source>
</evidence>
<sequence length="801" mass="92871">MYDHKLIEKKWQKFWDENNSFATTNNKEKKAYILDMFPYPSGAGLHVGHLEGYTATDIIARYKRLNNFDVLHPIGWDAFGLPAEQYALKTGNHPASFTKKNIDNFRSQLKMMGFSYDYKKEVNTTDPNFYIWTQWIFKELYKKGLASIEEIDVNWCEQLGTVLANEEVIEVNGKKVSERGNYPVIRKPMKQWVLKITEYAQKLLEELDYLDWPESLKMLQKNWIGKQEGYLVKWKINDSNQTIETFTTRLDTIYGVSAIILSPEHPLLLEISNEEYKDKILSYVNQSKQKSDLERTQISKDKSGMFIGTYALHPLTNEKIEIWVSDYVLNSYGSGALMAVPAHDQRDYAFAKKFDLKIKEVIETKHLPFLDDGKHINSEVANGLCIKEATEVIYKKLNLENKVKKETTYKLRDWIFSRQRYWGEPFPVLFDKDNNIHLVDSLVELPFTNNIKPSNSTQGPLANIKDWLNVEIDGKKYRHDTNVMPQWAGSSWYFLAYILKNDDGTYLPLNSSDAKKRFEKWMPVDLYIGGQEHAVLHLLYARFWHRFLYDIGIVNTKEPFSKIINQGLVLGPDGQKMSKSLGNVINPDELVSESGADALRLYEMFMGPITDSKAWNTDSLNGIRKWLDKIGLVFNNLLKNINSNSKNPELDSQINQLILDITNNIEKYKFNIAISKLMVFINYLSTLKEINSTNVIRDFAILLSPFAPHFAEEILFNINEKPLQYQSWPIVNLDKIINKNPQIGIQINGKIRAQMEIIPSWNEKEIVSQATSLPSVKKWIENKQIIKTIYVENKILNIIVK</sequence>
<dbReference type="InterPro" id="IPR001412">
    <property type="entry name" value="aa-tRNA-synth_I_CS"/>
</dbReference>
<evidence type="ECO:0000256" key="2">
    <source>
        <dbReference type="ARBA" id="ARBA00022490"/>
    </source>
</evidence>
<feature type="domain" description="Methionyl/Leucyl tRNA synthetase" evidence="13">
    <location>
        <begin position="37"/>
        <end position="168"/>
    </location>
</feature>
<dbReference type="Pfam" id="PF08264">
    <property type="entry name" value="Anticodon_1"/>
    <property type="match status" value="1"/>
</dbReference>
<dbReference type="InterPro" id="IPR009080">
    <property type="entry name" value="tRNAsynth_Ia_anticodon-bd"/>
</dbReference>
<protein>
    <recommendedName>
        <fullName evidence="9">Leucine--tRNA ligase</fullName>
        <ecNumber evidence="9">6.1.1.4</ecNumber>
    </recommendedName>
    <alternativeName>
        <fullName evidence="9">Leucyl-tRNA synthetase</fullName>
        <shortName evidence="9">LeuRS</shortName>
    </alternativeName>
</protein>
<feature type="binding site" evidence="9">
    <location>
        <position position="579"/>
    </location>
    <ligand>
        <name>ATP</name>
        <dbReference type="ChEBI" id="CHEBI:30616"/>
    </ligand>
</feature>
<evidence type="ECO:0000256" key="3">
    <source>
        <dbReference type="ARBA" id="ARBA00022598"/>
    </source>
</evidence>
<dbReference type="InterPro" id="IPR013155">
    <property type="entry name" value="M/V/L/I-tRNA-synth_anticd-bd"/>
</dbReference>
<evidence type="ECO:0000259" key="13">
    <source>
        <dbReference type="Pfam" id="PF09334"/>
    </source>
</evidence>
<feature type="short sequence motif" description="'KMSKS' region" evidence="9">
    <location>
        <begin position="576"/>
        <end position="580"/>
    </location>
</feature>
<dbReference type="EMBL" id="QKUB01000001">
    <property type="protein sequence ID" value="PZW01601.1"/>
    <property type="molecule type" value="Genomic_DNA"/>
</dbReference>
<dbReference type="AlphaFoldDB" id="A0A2W7G977"/>
<proteinExistence type="inferred from homology"/>
<dbReference type="FunFam" id="3.40.50.620:FF:000077">
    <property type="entry name" value="Leucine--tRNA ligase"/>
    <property type="match status" value="1"/>
</dbReference>
<dbReference type="GO" id="GO:0005524">
    <property type="term" value="F:ATP binding"/>
    <property type="evidence" value="ECO:0007669"/>
    <property type="project" value="UniProtKB-UniRule"/>
</dbReference>
<evidence type="ECO:0000256" key="6">
    <source>
        <dbReference type="ARBA" id="ARBA00022917"/>
    </source>
</evidence>
<comment type="catalytic activity">
    <reaction evidence="8 9">
        <text>tRNA(Leu) + L-leucine + ATP = L-leucyl-tRNA(Leu) + AMP + diphosphate</text>
        <dbReference type="Rhea" id="RHEA:11688"/>
        <dbReference type="Rhea" id="RHEA-COMP:9613"/>
        <dbReference type="Rhea" id="RHEA-COMP:9622"/>
        <dbReference type="ChEBI" id="CHEBI:30616"/>
        <dbReference type="ChEBI" id="CHEBI:33019"/>
        <dbReference type="ChEBI" id="CHEBI:57427"/>
        <dbReference type="ChEBI" id="CHEBI:78442"/>
        <dbReference type="ChEBI" id="CHEBI:78494"/>
        <dbReference type="ChEBI" id="CHEBI:456215"/>
        <dbReference type="EC" id="6.1.1.4"/>
    </reaction>
</comment>
<dbReference type="InterPro" id="IPR002302">
    <property type="entry name" value="Leu-tRNA-ligase"/>
</dbReference>
<dbReference type="Gene3D" id="3.40.50.620">
    <property type="entry name" value="HUPs"/>
    <property type="match status" value="2"/>
</dbReference>
<accession>A0A2W7G977</accession>
<feature type="domain" description="Aminoacyl-tRNA synthetase class Ia" evidence="11">
    <location>
        <begin position="400"/>
        <end position="603"/>
    </location>
</feature>
<reference evidence="15 16" key="1">
    <citation type="submission" date="2018-06" db="EMBL/GenBank/DDBJ databases">
        <title>Genomic Encyclopedia of Archaeal and Bacterial Type Strains, Phase II (KMG-II): from individual species to whole genera.</title>
        <authorList>
            <person name="Goeker M."/>
        </authorList>
    </citation>
    <scope>NUCLEOTIDE SEQUENCE [LARGE SCALE GENOMIC DNA]</scope>
    <source>
        <strain evidence="15 16">ATCC 51348</strain>
    </source>
</reference>
<keyword evidence="4 9" id="KW-0547">Nucleotide-binding</keyword>
<evidence type="ECO:0000256" key="8">
    <source>
        <dbReference type="ARBA" id="ARBA00047469"/>
    </source>
</evidence>
<evidence type="ECO:0000256" key="1">
    <source>
        <dbReference type="ARBA" id="ARBA00005594"/>
    </source>
</evidence>
<keyword evidence="5 9" id="KW-0067">ATP-binding</keyword>
<evidence type="ECO:0000256" key="9">
    <source>
        <dbReference type="HAMAP-Rule" id="MF_00049"/>
    </source>
</evidence>
<keyword evidence="3 9" id="KW-0436">Ligase</keyword>
<gene>
    <name evidence="9" type="primary">leuS</name>
    <name evidence="15" type="ORF">BCF89_101131</name>
</gene>
<evidence type="ECO:0000256" key="7">
    <source>
        <dbReference type="ARBA" id="ARBA00023146"/>
    </source>
</evidence>
<dbReference type="GO" id="GO:0005829">
    <property type="term" value="C:cytosol"/>
    <property type="evidence" value="ECO:0007669"/>
    <property type="project" value="TreeGrafter"/>
</dbReference>
<feature type="domain" description="Methionyl/Valyl/Leucyl/Isoleucyl-tRNA synthetase anticodon-binding" evidence="12">
    <location>
        <begin position="650"/>
        <end position="765"/>
    </location>
</feature>
<dbReference type="PRINTS" id="PR00985">
    <property type="entry name" value="TRNASYNTHLEU"/>
</dbReference>
<keyword evidence="2 9" id="KW-0963">Cytoplasm</keyword>
<dbReference type="PANTHER" id="PTHR43740">
    <property type="entry name" value="LEUCYL-TRNA SYNTHETASE"/>
    <property type="match status" value="1"/>
</dbReference>
<dbReference type="RefSeq" id="WP_111518065.1">
    <property type="nucleotide sequence ID" value="NZ_QKUB01000001.1"/>
</dbReference>
<dbReference type="Proteomes" id="UP000249646">
    <property type="component" value="Unassembled WGS sequence"/>
</dbReference>
<keyword evidence="7 9" id="KW-0030">Aminoacyl-tRNA synthetase</keyword>
<dbReference type="GO" id="GO:0004823">
    <property type="term" value="F:leucine-tRNA ligase activity"/>
    <property type="evidence" value="ECO:0007669"/>
    <property type="project" value="UniProtKB-UniRule"/>
</dbReference>
<dbReference type="InterPro" id="IPR014729">
    <property type="entry name" value="Rossmann-like_a/b/a_fold"/>
</dbReference>
<dbReference type="SUPFAM" id="SSF50677">
    <property type="entry name" value="ValRS/IleRS/LeuRS editing domain"/>
    <property type="match status" value="1"/>
</dbReference>
<evidence type="ECO:0000313" key="15">
    <source>
        <dbReference type="EMBL" id="PZW01601.1"/>
    </source>
</evidence>
<keyword evidence="16" id="KW-1185">Reference proteome</keyword>
<dbReference type="Pfam" id="PF09334">
    <property type="entry name" value="tRNA-synt_1g"/>
    <property type="match status" value="1"/>
</dbReference>
<evidence type="ECO:0000256" key="4">
    <source>
        <dbReference type="ARBA" id="ARBA00022741"/>
    </source>
</evidence>
<dbReference type="HAMAP" id="MF_00049_B">
    <property type="entry name" value="Leu_tRNA_synth_B"/>
    <property type="match status" value="1"/>
</dbReference>
<comment type="subcellular location">
    <subcellularLocation>
        <location evidence="9">Cytoplasm</location>
    </subcellularLocation>
</comment>
<dbReference type="Pfam" id="PF13603">
    <property type="entry name" value="tRNA-synt_1_2"/>
    <property type="match status" value="1"/>
</dbReference>
<dbReference type="InterPro" id="IPR025709">
    <property type="entry name" value="Leu_tRNA-synth_edit"/>
</dbReference>
<evidence type="ECO:0000256" key="5">
    <source>
        <dbReference type="ARBA" id="ARBA00022840"/>
    </source>
</evidence>
<evidence type="ECO:0000313" key="16">
    <source>
        <dbReference type="Proteomes" id="UP000249646"/>
    </source>
</evidence>
<evidence type="ECO:0000259" key="14">
    <source>
        <dbReference type="Pfam" id="PF13603"/>
    </source>
</evidence>
<evidence type="ECO:0000259" key="11">
    <source>
        <dbReference type="Pfam" id="PF00133"/>
    </source>
</evidence>
<feature type="domain" description="Leucyl-tRNA synthetase editing" evidence="14">
    <location>
        <begin position="221"/>
        <end position="397"/>
    </location>
</feature>
<dbReference type="InterPro" id="IPR009008">
    <property type="entry name" value="Val/Leu/Ile-tRNA-synth_edit"/>
</dbReference>
<dbReference type="OrthoDB" id="9810365at2"/>